<dbReference type="AlphaFoldDB" id="A0A179S0D1"/>
<dbReference type="OrthoDB" id="9811471at2"/>
<feature type="domain" description="Amidase" evidence="3">
    <location>
        <begin position="28"/>
        <end position="444"/>
    </location>
</feature>
<dbReference type="SUPFAM" id="SSF75304">
    <property type="entry name" value="Amidase signature (AS) enzymes"/>
    <property type="match status" value="1"/>
</dbReference>
<dbReference type="PANTHER" id="PTHR11895">
    <property type="entry name" value="TRANSAMIDASE"/>
    <property type="match status" value="1"/>
</dbReference>
<organism evidence="4 5">
    <name type="scientific">Methylobacterium platani</name>
    <dbReference type="NCBI Taxonomy" id="427683"/>
    <lineage>
        <taxon>Bacteria</taxon>
        <taxon>Pseudomonadati</taxon>
        <taxon>Pseudomonadota</taxon>
        <taxon>Alphaproteobacteria</taxon>
        <taxon>Hyphomicrobiales</taxon>
        <taxon>Methylobacteriaceae</taxon>
        <taxon>Methylobacterium</taxon>
    </lineage>
</organism>
<dbReference type="EMBL" id="LWHQ01000059">
    <property type="protein sequence ID" value="OAS18577.1"/>
    <property type="molecule type" value="Genomic_DNA"/>
</dbReference>
<accession>A0A179S0D1</accession>
<protein>
    <recommendedName>
        <fullName evidence="2">Indoleacetamide hydrolase</fullName>
    </recommendedName>
</protein>
<dbReference type="InterPro" id="IPR020556">
    <property type="entry name" value="Amidase_CS"/>
</dbReference>
<evidence type="ECO:0000256" key="2">
    <source>
        <dbReference type="ARBA" id="ARBA00021874"/>
    </source>
</evidence>
<comment type="function">
    <text evidence="1">Hydrolyzes indole-3-acetamide (IAM) into indole-3-acetic acid (IAA).</text>
</comment>
<reference evidence="4 5" key="1">
    <citation type="submission" date="2016-04" db="EMBL/GenBank/DDBJ databases">
        <authorList>
            <person name="Evans L.H."/>
            <person name="Alamgir A."/>
            <person name="Owens N."/>
            <person name="Weber N.D."/>
            <person name="Virtaneva K."/>
            <person name="Barbian K."/>
            <person name="Babar A."/>
            <person name="Rosenke K."/>
        </authorList>
    </citation>
    <scope>NUCLEOTIDE SEQUENCE [LARGE SCALE GENOMIC DNA]</scope>
    <source>
        <strain evidence="4 5">PMB02</strain>
    </source>
</reference>
<evidence type="ECO:0000256" key="1">
    <source>
        <dbReference type="ARBA" id="ARBA00003871"/>
    </source>
</evidence>
<dbReference type="GO" id="GO:0003824">
    <property type="term" value="F:catalytic activity"/>
    <property type="evidence" value="ECO:0007669"/>
    <property type="project" value="InterPro"/>
</dbReference>
<evidence type="ECO:0000313" key="5">
    <source>
        <dbReference type="Proteomes" id="UP000078316"/>
    </source>
</evidence>
<proteinExistence type="predicted"/>
<dbReference type="PROSITE" id="PS00571">
    <property type="entry name" value="AMIDASES"/>
    <property type="match status" value="1"/>
</dbReference>
<dbReference type="InterPro" id="IPR036928">
    <property type="entry name" value="AS_sf"/>
</dbReference>
<dbReference type="Pfam" id="PF01425">
    <property type="entry name" value="Amidase"/>
    <property type="match status" value="1"/>
</dbReference>
<dbReference type="Proteomes" id="UP000078316">
    <property type="component" value="Unassembled WGS sequence"/>
</dbReference>
<gene>
    <name evidence="4" type="ORF">A5481_26275</name>
</gene>
<sequence>MPIVTDPAELPAHRLARAIATRALSPVEAVEAHLARIARLEPKLGAFVEVYADDARLAAEGADRMIRSGHAVGPLHGVPVALKDLIDLEGRITTGGSAHFRARRATETATIARRMLAQGMIVLGKTHTVEFAYGGWGTNQHMGTPWNPWDLATPRTPGGSSSGSGVAVAARMAPWAIGTDTGGSVRLPASFCGLTGLKVTIGRVSTAGIVPLSTSLDTPGPMARSVEDVALLYTILSGPDPRDPNTRGIVAEDPMPALHRGVRGLRLARMPAAEREGVSAEMLAAYDAALDALARLGAEIVDVDLPFRFADLLTTSAIVMAECYFFNGALSEDRAARLDEDVRLRTLAGAGVSAQDYLRTRRMQAEMKAAFARAMDGIDALLTPTTETAAIPLPDVDQGVLPSRFTRFGNLLELCALALPNGVTAGGLPLSLQIVCRGYDEATALRIGQAYQGATEWHLRTPEV</sequence>
<evidence type="ECO:0000259" key="3">
    <source>
        <dbReference type="Pfam" id="PF01425"/>
    </source>
</evidence>
<comment type="caution">
    <text evidence="4">The sequence shown here is derived from an EMBL/GenBank/DDBJ whole genome shotgun (WGS) entry which is preliminary data.</text>
</comment>
<dbReference type="InterPro" id="IPR000120">
    <property type="entry name" value="Amidase"/>
</dbReference>
<dbReference type="STRING" id="427683.A5481_26275"/>
<dbReference type="Gene3D" id="3.90.1300.10">
    <property type="entry name" value="Amidase signature (AS) domain"/>
    <property type="match status" value="1"/>
</dbReference>
<dbReference type="InterPro" id="IPR023631">
    <property type="entry name" value="Amidase_dom"/>
</dbReference>
<name>A0A179S0D1_9HYPH</name>
<dbReference type="PANTHER" id="PTHR11895:SF176">
    <property type="entry name" value="AMIDASE AMID-RELATED"/>
    <property type="match status" value="1"/>
</dbReference>
<evidence type="ECO:0000313" key="4">
    <source>
        <dbReference type="EMBL" id="OAS18577.1"/>
    </source>
</evidence>